<keyword evidence="3" id="KW-1185">Reference proteome</keyword>
<name>A0ABQ3FF26_9GAMM</name>
<proteinExistence type="predicted"/>
<sequence>MIHPGARYAHDWYGPPQDIIMKTSRIASWGLTLAFVPMLALASSQPDEARPGSMSSQSMESAGQNMENAGQTMEGMPRQGGASGLESQNGSMQRERQQQMQESHAPSSPAIGTHDQRQEAGAGSMNADNTTRMEQGTGDIPDQRTQDDTAP</sequence>
<comment type="caution">
    <text evidence="2">The sequence shown here is derived from an EMBL/GenBank/DDBJ whole genome shotgun (WGS) entry which is preliminary data.</text>
</comment>
<feature type="region of interest" description="Disordered" evidence="1">
    <location>
        <begin position="44"/>
        <end position="151"/>
    </location>
</feature>
<gene>
    <name evidence="2" type="ORF">GCM10010082_11410</name>
</gene>
<dbReference type="Proteomes" id="UP000604243">
    <property type="component" value="Unassembled WGS sequence"/>
</dbReference>
<evidence type="ECO:0000313" key="2">
    <source>
        <dbReference type="EMBL" id="GHC21434.1"/>
    </source>
</evidence>
<organism evidence="2 3">
    <name type="scientific">Kushneria pakistanensis</name>
    <dbReference type="NCBI Taxonomy" id="1508770"/>
    <lineage>
        <taxon>Bacteria</taxon>
        <taxon>Pseudomonadati</taxon>
        <taxon>Pseudomonadota</taxon>
        <taxon>Gammaproteobacteria</taxon>
        <taxon>Oceanospirillales</taxon>
        <taxon>Halomonadaceae</taxon>
        <taxon>Kushneria</taxon>
    </lineage>
</organism>
<accession>A0ABQ3FF26</accession>
<protein>
    <submittedName>
        <fullName evidence="2">Uncharacterized protein</fullName>
    </submittedName>
</protein>
<evidence type="ECO:0000313" key="3">
    <source>
        <dbReference type="Proteomes" id="UP000604243"/>
    </source>
</evidence>
<feature type="compositionally biased region" description="Basic and acidic residues" evidence="1">
    <location>
        <begin position="141"/>
        <end position="151"/>
    </location>
</feature>
<feature type="compositionally biased region" description="Polar residues" evidence="1">
    <location>
        <begin position="53"/>
        <end position="71"/>
    </location>
</feature>
<reference evidence="3" key="1">
    <citation type="journal article" date="2019" name="Int. J. Syst. Evol. Microbiol.">
        <title>The Global Catalogue of Microorganisms (GCM) 10K type strain sequencing project: providing services to taxonomists for standard genome sequencing and annotation.</title>
        <authorList>
            <consortium name="The Broad Institute Genomics Platform"/>
            <consortium name="The Broad Institute Genome Sequencing Center for Infectious Disease"/>
            <person name="Wu L."/>
            <person name="Ma J."/>
        </authorList>
    </citation>
    <scope>NUCLEOTIDE SEQUENCE [LARGE SCALE GENOMIC DNA]</scope>
    <source>
        <strain evidence="3">KCTC 42082</strain>
    </source>
</reference>
<evidence type="ECO:0000256" key="1">
    <source>
        <dbReference type="SAM" id="MobiDB-lite"/>
    </source>
</evidence>
<dbReference type="EMBL" id="BMZM01000002">
    <property type="protein sequence ID" value="GHC21434.1"/>
    <property type="molecule type" value="Genomic_DNA"/>
</dbReference>